<evidence type="ECO:0000256" key="6">
    <source>
        <dbReference type="RuleBase" id="RU000488"/>
    </source>
</evidence>
<dbReference type="Proteomes" id="UP000250321">
    <property type="component" value="Unassembled WGS sequence"/>
</dbReference>
<name>A0A314U8B2_PRUYE</name>
<evidence type="ECO:0000256" key="2">
    <source>
        <dbReference type="ARBA" id="ARBA00022692"/>
    </source>
</evidence>
<dbReference type="SUPFAM" id="SSF103506">
    <property type="entry name" value="Mitochondrial carrier"/>
    <property type="match status" value="1"/>
</dbReference>
<keyword evidence="6" id="KW-0813">Transport</keyword>
<evidence type="ECO:0000256" key="1">
    <source>
        <dbReference type="ARBA" id="ARBA00004141"/>
    </source>
</evidence>
<keyword evidence="8" id="KW-1185">Reference proteome</keyword>
<organism evidence="7 8">
    <name type="scientific">Prunus yedoensis var. nudiflora</name>
    <dbReference type="NCBI Taxonomy" id="2094558"/>
    <lineage>
        <taxon>Eukaryota</taxon>
        <taxon>Viridiplantae</taxon>
        <taxon>Streptophyta</taxon>
        <taxon>Embryophyta</taxon>
        <taxon>Tracheophyta</taxon>
        <taxon>Spermatophyta</taxon>
        <taxon>Magnoliopsida</taxon>
        <taxon>eudicotyledons</taxon>
        <taxon>Gunneridae</taxon>
        <taxon>Pentapetalae</taxon>
        <taxon>rosids</taxon>
        <taxon>fabids</taxon>
        <taxon>Rosales</taxon>
        <taxon>Rosaceae</taxon>
        <taxon>Amygdaloideae</taxon>
        <taxon>Amygdaleae</taxon>
        <taxon>Prunus</taxon>
    </lineage>
</organism>
<comment type="caution">
    <text evidence="7">The sequence shown here is derived from an EMBL/GenBank/DDBJ whole genome shotgun (WGS) entry which is preliminary data.</text>
</comment>
<dbReference type="Gene3D" id="1.50.40.10">
    <property type="entry name" value="Mitochondrial carrier domain"/>
    <property type="match status" value="1"/>
</dbReference>
<evidence type="ECO:0000256" key="3">
    <source>
        <dbReference type="ARBA" id="ARBA00022737"/>
    </source>
</evidence>
<accession>A0A314U8B2</accession>
<evidence type="ECO:0000313" key="8">
    <source>
        <dbReference type="Proteomes" id="UP000250321"/>
    </source>
</evidence>
<keyword evidence="2 5" id="KW-0812">Transmembrane</keyword>
<keyword evidence="4 5" id="KW-0472">Membrane</keyword>
<evidence type="ECO:0000256" key="5">
    <source>
        <dbReference type="PROSITE-ProRule" id="PRU00282"/>
    </source>
</evidence>
<dbReference type="GO" id="GO:0016020">
    <property type="term" value="C:membrane"/>
    <property type="evidence" value="ECO:0007669"/>
    <property type="project" value="UniProtKB-SubCell"/>
</dbReference>
<sequence>MVAPGGEALRGVIGAFHHMIQTEGFFSLYKGLLPSIVSMAPSGAVFYGLYDILKSAYCTHLKGGKESNT</sequence>
<dbReference type="InterPro" id="IPR023395">
    <property type="entry name" value="MCP_dom_sf"/>
</dbReference>
<dbReference type="PROSITE" id="PS50920">
    <property type="entry name" value="SOLCAR"/>
    <property type="match status" value="1"/>
</dbReference>
<proteinExistence type="inferred from homology"/>
<evidence type="ECO:0000256" key="4">
    <source>
        <dbReference type="ARBA" id="ARBA00023136"/>
    </source>
</evidence>
<reference evidence="7 8" key="1">
    <citation type="submission" date="2018-02" db="EMBL/GenBank/DDBJ databases">
        <title>Draft genome of wild Prunus yedoensis var. nudiflora.</title>
        <authorList>
            <person name="Baek S."/>
            <person name="Kim J.-H."/>
            <person name="Choi K."/>
            <person name="Kim G.-B."/>
            <person name="Cho A."/>
            <person name="Jang H."/>
            <person name="Shin C.-H."/>
            <person name="Yu H.-J."/>
            <person name="Mun J.-H."/>
        </authorList>
    </citation>
    <scope>NUCLEOTIDE SEQUENCE [LARGE SCALE GENOMIC DNA]</scope>
    <source>
        <strain evidence="8">cv. Jeju island</strain>
        <tissue evidence="7">Leaf</tissue>
    </source>
</reference>
<dbReference type="STRING" id="2094558.A0A314U8B2"/>
<feature type="repeat" description="Solcar" evidence="5">
    <location>
        <begin position="1"/>
        <end position="56"/>
    </location>
</feature>
<dbReference type="EMBL" id="PJQY01003931">
    <property type="protein sequence ID" value="PQM33348.1"/>
    <property type="molecule type" value="Genomic_DNA"/>
</dbReference>
<gene>
    <name evidence="7" type="ORF">Pyn_18710</name>
</gene>
<keyword evidence="3" id="KW-0677">Repeat</keyword>
<comment type="similarity">
    <text evidence="6">Belongs to the mitochondrial carrier (TC 2.A.29) family.</text>
</comment>
<dbReference type="Pfam" id="PF00153">
    <property type="entry name" value="Mito_carr"/>
    <property type="match status" value="1"/>
</dbReference>
<evidence type="ECO:0000313" key="7">
    <source>
        <dbReference type="EMBL" id="PQM33348.1"/>
    </source>
</evidence>
<dbReference type="AlphaFoldDB" id="A0A314U8B2"/>
<comment type="subcellular location">
    <subcellularLocation>
        <location evidence="1">Membrane</location>
        <topology evidence="1">Multi-pass membrane protein</topology>
    </subcellularLocation>
</comment>
<dbReference type="OrthoDB" id="270584at2759"/>
<dbReference type="PANTHER" id="PTHR24089">
    <property type="entry name" value="SOLUTE CARRIER FAMILY 25"/>
    <property type="match status" value="1"/>
</dbReference>
<protein>
    <submittedName>
        <fullName evidence="7">Putative mitochondrial adenine nucleotide transporter BTL3</fullName>
    </submittedName>
</protein>
<dbReference type="InterPro" id="IPR018108">
    <property type="entry name" value="MCP_transmembrane"/>
</dbReference>